<sequence length="193" mass="20622">MTLKDLAALAMETLRDPRGTGERLIAMQLGLPVLWTALALASVLSALLFSINMSIFPAAFPMPGLFFNPVLYAVVLAGGTVISMHLLTWMGTIMGGRGTLAEVTVLLVWLQYMRLAAQVGLLLLTLIMPPLGMMATLVVAFYSFWLLLNFLDVAHRFGSLGKAAVVLLMTAVGIVVGLSFLLALIGVPATEMS</sequence>
<organism evidence="7 8">
    <name type="scientific">Seohaeicola saemankumensis</name>
    <dbReference type="NCBI Taxonomy" id="481181"/>
    <lineage>
        <taxon>Bacteria</taxon>
        <taxon>Pseudomonadati</taxon>
        <taxon>Pseudomonadota</taxon>
        <taxon>Alphaproteobacteria</taxon>
        <taxon>Rhodobacterales</taxon>
        <taxon>Roseobacteraceae</taxon>
        <taxon>Seohaeicola</taxon>
    </lineage>
</organism>
<protein>
    <submittedName>
        <fullName evidence="7">Yip1 family protein</fullName>
    </submittedName>
</protein>
<dbReference type="EMBL" id="JBHTKR010000006">
    <property type="protein sequence ID" value="MFD1196096.1"/>
    <property type="molecule type" value="Genomic_DNA"/>
</dbReference>
<comment type="subcellular location">
    <subcellularLocation>
        <location evidence="1">Membrane</location>
        <topology evidence="1">Multi-pass membrane protein</topology>
    </subcellularLocation>
</comment>
<keyword evidence="4 5" id="KW-0472">Membrane</keyword>
<feature type="transmembrane region" description="Helical" evidence="5">
    <location>
        <begin position="103"/>
        <end position="127"/>
    </location>
</feature>
<dbReference type="RefSeq" id="WP_380793696.1">
    <property type="nucleotide sequence ID" value="NZ_JBHTKR010000006.1"/>
</dbReference>
<feature type="transmembrane region" description="Helical" evidence="5">
    <location>
        <begin position="163"/>
        <end position="187"/>
    </location>
</feature>
<keyword evidence="8" id="KW-1185">Reference proteome</keyword>
<name>A0ABW3THV5_9RHOB</name>
<evidence type="ECO:0000256" key="3">
    <source>
        <dbReference type="ARBA" id="ARBA00022989"/>
    </source>
</evidence>
<proteinExistence type="predicted"/>
<evidence type="ECO:0000259" key="6">
    <source>
        <dbReference type="Pfam" id="PF04893"/>
    </source>
</evidence>
<dbReference type="InterPro" id="IPR006977">
    <property type="entry name" value="Yip1_dom"/>
</dbReference>
<keyword evidence="2 5" id="KW-0812">Transmembrane</keyword>
<evidence type="ECO:0000256" key="2">
    <source>
        <dbReference type="ARBA" id="ARBA00022692"/>
    </source>
</evidence>
<dbReference type="Pfam" id="PF04893">
    <property type="entry name" value="Yip1"/>
    <property type="match status" value="1"/>
</dbReference>
<reference evidence="8" key="1">
    <citation type="journal article" date="2019" name="Int. J. Syst. Evol. Microbiol.">
        <title>The Global Catalogue of Microorganisms (GCM) 10K type strain sequencing project: providing services to taxonomists for standard genome sequencing and annotation.</title>
        <authorList>
            <consortium name="The Broad Institute Genomics Platform"/>
            <consortium name="The Broad Institute Genome Sequencing Center for Infectious Disease"/>
            <person name="Wu L."/>
            <person name="Ma J."/>
        </authorList>
    </citation>
    <scope>NUCLEOTIDE SEQUENCE [LARGE SCALE GENOMIC DNA]</scope>
    <source>
        <strain evidence="8">CCUG 55328</strain>
    </source>
</reference>
<feature type="transmembrane region" description="Helical" evidence="5">
    <location>
        <begin position="133"/>
        <end position="151"/>
    </location>
</feature>
<evidence type="ECO:0000313" key="7">
    <source>
        <dbReference type="EMBL" id="MFD1196096.1"/>
    </source>
</evidence>
<evidence type="ECO:0000313" key="8">
    <source>
        <dbReference type="Proteomes" id="UP001597151"/>
    </source>
</evidence>
<gene>
    <name evidence="7" type="ORF">ACFQ3C_15615</name>
</gene>
<keyword evidence="3 5" id="KW-1133">Transmembrane helix</keyword>
<evidence type="ECO:0000256" key="4">
    <source>
        <dbReference type="ARBA" id="ARBA00023136"/>
    </source>
</evidence>
<dbReference type="Proteomes" id="UP001597151">
    <property type="component" value="Unassembled WGS sequence"/>
</dbReference>
<feature type="transmembrane region" description="Helical" evidence="5">
    <location>
        <begin position="33"/>
        <end position="58"/>
    </location>
</feature>
<comment type="caution">
    <text evidence="7">The sequence shown here is derived from an EMBL/GenBank/DDBJ whole genome shotgun (WGS) entry which is preliminary data.</text>
</comment>
<evidence type="ECO:0000256" key="1">
    <source>
        <dbReference type="ARBA" id="ARBA00004141"/>
    </source>
</evidence>
<feature type="transmembrane region" description="Helical" evidence="5">
    <location>
        <begin position="70"/>
        <end position="91"/>
    </location>
</feature>
<feature type="domain" description="Yip1" evidence="6">
    <location>
        <begin position="12"/>
        <end position="177"/>
    </location>
</feature>
<evidence type="ECO:0000256" key="5">
    <source>
        <dbReference type="SAM" id="Phobius"/>
    </source>
</evidence>
<accession>A0ABW3THV5</accession>